<dbReference type="EMBL" id="FMUN01000004">
    <property type="protein sequence ID" value="SCY22306.1"/>
    <property type="molecule type" value="Genomic_DNA"/>
</dbReference>
<accession>A0A0N8PNE5</accession>
<dbReference type="SUPFAM" id="SSF55874">
    <property type="entry name" value="ATPase domain of HSP90 chaperone/DNA topoisomerase II/histidine kinase"/>
    <property type="match status" value="1"/>
</dbReference>
<proteinExistence type="predicted"/>
<dbReference type="Gene3D" id="3.30.565.10">
    <property type="entry name" value="Histidine kinase-like ATPase, C-terminal domain"/>
    <property type="match status" value="1"/>
</dbReference>
<dbReference type="PRINTS" id="PR00344">
    <property type="entry name" value="BCTRLSENSOR"/>
</dbReference>
<evidence type="ECO:0000256" key="2">
    <source>
        <dbReference type="ARBA" id="ARBA00012438"/>
    </source>
</evidence>
<dbReference type="SMART" id="SM00387">
    <property type="entry name" value="HATPase_c"/>
    <property type="match status" value="1"/>
</dbReference>
<evidence type="ECO:0000256" key="7">
    <source>
        <dbReference type="ARBA" id="ARBA00022840"/>
    </source>
</evidence>
<feature type="domain" description="PAC" evidence="11">
    <location>
        <begin position="447"/>
        <end position="501"/>
    </location>
</feature>
<dbReference type="InterPro" id="IPR005467">
    <property type="entry name" value="His_kinase_dom"/>
</dbReference>
<dbReference type="InterPro" id="IPR001610">
    <property type="entry name" value="PAC"/>
</dbReference>
<keyword evidence="5" id="KW-0547">Nucleotide-binding</keyword>
<keyword evidence="7" id="KW-0067">ATP-binding</keyword>
<dbReference type="OrthoDB" id="5645859at2"/>
<dbReference type="PROSITE" id="PS50112">
    <property type="entry name" value="PAS"/>
    <property type="match status" value="3"/>
</dbReference>
<evidence type="ECO:0000259" key="9">
    <source>
        <dbReference type="PROSITE" id="PS50109"/>
    </source>
</evidence>
<dbReference type="EC" id="2.7.13.3" evidence="2"/>
<protein>
    <recommendedName>
        <fullName evidence="2">histidine kinase</fullName>
        <ecNumber evidence="2">2.7.13.3</ecNumber>
    </recommendedName>
</protein>
<dbReference type="GO" id="GO:0000155">
    <property type="term" value="F:phosphorelay sensor kinase activity"/>
    <property type="evidence" value="ECO:0007669"/>
    <property type="project" value="InterPro"/>
</dbReference>
<feature type="domain" description="PAS" evidence="10">
    <location>
        <begin position="2"/>
        <end position="54"/>
    </location>
</feature>
<dbReference type="SUPFAM" id="SSF47384">
    <property type="entry name" value="Homodimeric domain of signal transducing histidine kinase"/>
    <property type="match status" value="1"/>
</dbReference>
<dbReference type="InterPro" id="IPR036890">
    <property type="entry name" value="HATPase_C_sf"/>
</dbReference>
<evidence type="ECO:0000259" key="11">
    <source>
        <dbReference type="PROSITE" id="PS50113"/>
    </source>
</evidence>
<dbReference type="Pfam" id="PF12860">
    <property type="entry name" value="PAS_7"/>
    <property type="match status" value="1"/>
</dbReference>
<comment type="catalytic activity">
    <reaction evidence="1">
        <text>ATP + protein L-histidine = ADP + protein N-phospho-L-histidine.</text>
        <dbReference type="EC" id="2.7.13.3"/>
    </reaction>
</comment>
<reference evidence="13" key="1">
    <citation type="submission" date="2016-10" db="EMBL/GenBank/DDBJ databases">
        <authorList>
            <person name="Varghese N."/>
        </authorList>
    </citation>
    <scope>NUCLEOTIDE SEQUENCE [LARGE SCALE GENOMIC DNA]</scope>
    <source>
        <strain evidence="13">HL 19</strain>
    </source>
</reference>
<evidence type="ECO:0000313" key="12">
    <source>
        <dbReference type="EMBL" id="SCY22306.1"/>
    </source>
</evidence>
<dbReference type="SMART" id="SM00091">
    <property type="entry name" value="PAS"/>
    <property type="match status" value="4"/>
</dbReference>
<dbReference type="InterPro" id="IPR004358">
    <property type="entry name" value="Sig_transdc_His_kin-like_C"/>
</dbReference>
<evidence type="ECO:0000256" key="6">
    <source>
        <dbReference type="ARBA" id="ARBA00022777"/>
    </source>
</evidence>
<gene>
    <name evidence="12" type="ORF">SAMN05661077_1499</name>
</gene>
<dbReference type="GO" id="GO:0005524">
    <property type="term" value="F:ATP binding"/>
    <property type="evidence" value="ECO:0007669"/>
    <property type="project" value="UniProtKB-KW"/>
</dbReference>
<feature type="domain" description="PAS" evidence="10">
    <location>
        <begin position="374"/>
        <end position="446"/>
    </location>
</feature>
<dbReference type="InterPro" id="IPR000700">
    <property type="entry name" value="PAS-assoc_C"/>
</dbReference>
<keyword evidence="8" id="KW-0902">Two-component regulatory system</keyword>
<dbReference type="PROSITE" id="PS50113">
    <property type="entry name" value="PAC"/>
    <property type="match status" value="1"/>
</dbReference>
<evidence type="ECO:0000256" key="3">
    <source>
        <dbReference type="ARBA" id="ARBA00022553"/>
    </source>
</evidence>
<dbReference type="STRING" id="381306.AN478_01540"/>
<dbReference type="PANTHER" id="PTHR43065:SF10">
    <property type="entry name" value="PEROXIDE STRESS-ACTIVATED HISTIDINE KINASE MAK3"/>
    <property type="match status" value="1"/>
</dbReference>
<keyword evidence="4" id="KW-0808">Transferase</keyword>
<evidence type="ECO:0000313" key="13">
    <source>
        <dbReference type="Proteomes" id="UP000183104"/>
    </source>
</evidence>
<dbReference type="InterPro" id="IPR013655">
    <property type="entry name" value="PAS_fold_3"/>
</dbReference>
<dbReference type="Pfam" id="PF13426">
    <property type="entry name" value="PAS_9"/>
    <property type="match status" value="2"/>
</dbReference>
<keyword evidence="13" id="KW-1185">Reference proteome</keyword>
<dbReference type="PROSITE" id="PS50109">
    <property type="entry name" value="HIS_KIN"/>
    <property type="match status" value="1"/>
</dbReference>
<dbReference type="Pfam" id="PF00512">
    <property type="entry name" value="HisKA"/>
    <property type="match status" value="1"/>
</dbReference>
<dbReference type="SUPFAM" id="SSF55785">
    <property type="entry name" value="PYP-like sensor domain (PAS domain)"/>
    <property type="match status" value="4"/>
</dbReference>
<dbReference type="CDD" id="cd00082">
    <property type="entry name" value="HisKA"/>
    <property type="match status" value="1"/>
</dbReference>
<dbReference type="Proteomes" id="UP000183104">
    <property type="component" value="Unassembled WGS sequence"/>
</dbReference>
<feature type="domain" description="Histidine kinase" evidence="9">
    <location>
        <begin position="512"/>
        <end position="728"/>
    </location>
</feature>
<evidence type="ECO:0000256" key="8">
    <source>
        <dbReference type="ARBA" id="ARBA00023012"/>
    </source>
</evidence>
<dbReference type="Gene3D" id="3.30.450.20">
    <property type="entry name" value="PAS domain"/>
    <property type="match status" value="4"/>
</dbReference>
<feature type="domain" description="PAS" evidence="10">
    <location>
        <begin position="253"/>
        <end position="323"/>
    </location>
</feature>
<dbReference type="SMART" id="SM00086">
    <property type="entry name" value="PAC"/>
    <property type="match status" value="2"/>
</dbReference>
<dbReference type="InterPro" id="IPR000014">
    <property type="entry name" value="PAS"/>
</dbReference>
<dbReference type="InterPro" id="IPR035965">
    <property type="entry name" value="PAS-like_dom_sf"/>
</dbReference>
<dbReference type="PANTHER" id="PTHR43065">
    <property type="entry name" value="SENSOR HISTIDINE KINASE"/>
    <property type="match status" value="1"/>
</dbReference>
<sequence>MQRQPFETLLNDLPYALVGLDAAGTLNLLNRQAEATMGYGSREVAGRPLNLLFPAATEPPVAEDVRVHCKDGTEFLAETEAYEFPAAPAGLFLLKLNKIRPVEPAQPLASIAGLPQPDRNLFYANALLQAHLATSPDAIVVADRDSRMLAWNQQFVALWSIPPEVMARGDGRAAVAAVLDQLCDPEGFVAEVNRLYEHLDESEHGTEVQLRDGRILERYSRGVQDDRGIYWGRAWYYRDVTARREAEEALRESEARFRAVFERAALGIAVVGHDHRPRMANPALERMLGRDQATLRRMPFEEFTYPEDVAKDRALAEEVLAGKRDSYRINKRFLTPEGGVVWGRVSVSLMPATETEGPPPLLALVEDVAEIHALETGLALMAEVFRSANAVMVTTVDGTIQRVNEAFTRITGFTAEEVLGHTNALLRPEGYDPALYRDIQASLDGAGTWEGEILGRRKDGSLQPQWVTITAIHDEGGRVVRYVFVFSDLTMRKMLAGERKRRGSAIEELGRLLAHQLNQPLAAVSGYAGGALLQLDQGGASPELLHDALERIQEQAKRASDVVKDLRHYFRGESPEPSPTNLNSLLHSVFALLPVSSEAHPYHLALDLGPDLPLVLADSIKLQECLLNLVINAVEAGPGPGLEEVEVTVSTTLQDGSVEVAVHDRGPGISPGLREQIFQPLFTTKSGGTGIGLPICQSILEEQNGHLWLEANDPGPGVTFRLRLPALPA</sequence>
<dbReference type="InterPro" id="IPR003661">
    <property type="entry name" value="HisK_dim/P_dom"/>
</dbReference>
<evidence type="ECO:0000256" key="5">
    <source>
        <dbReference type="ARBA" id="ARBA00022741"/>
    </source>
</evidence>
<dbReference type="Pfam" id="PF02518">
    <property type="entry name" value="HATPase_c"/>
    <property type="match status" value="1"/>
</dbReference>
<keyword evidence="3" id="KW-0597">Phosphoprotein</keyword>
<dbReference type="Pfam" id="PF08447">
    <property type="entry name" value="PAS_3"/>
    <property type="match status" value="1"/>
</dbReference>
<dbReference type="AlphaFoldDB" id="A0A0N8PNE5"/>
<dbReference type="NCBIfam" id="TIGR00229">
    <property type="entry name" value="sensory_box"/>
    <property type="match status" value="2"/>
</dbReference>
<evidence type="ECO:0000256" key="4">
    <source>
        <dbReference type="ARBA" id="ARBA00022679"/>
    </source>
</evidence>
<dbReference type="SMART" id="SM00388">
    <property type="entry name" value="HisKA"/>
    <property type="match status" value="1"/>
</dbReference>
<dbReference type="RefSeq" id="WP_054964867.1">
    <property type="nucleotide sequence ID" value="NZ_FMUN01000004.1"/>
</dbReference>
<dbReference type="CDD" id="cd00130">
    <property type="entry name" value="PAS"/>
    <property type="match status" value="3"/>
</dbReference>
<dbReference type="Gene3D" id="1.10.287.130">
    <property type="match status" value="1"/>
</dbReference>
<keyword evidence="6" id="KW-0418">Kinase</keyword>
<evidence type="ECO:0000256" key="1">
    <source>
        <dbReference type="ARBA" id="ARBA00000085"/>
    </source>
</evidence>
<dbReference type="InterPro" id="IPR003594">
    <property type="entry name" value="HATPase_dom"/>
</dbReference>
<name>A0A0N8PNE5_9GAMM</name>
<evidence type="ECO:0000259" key="10">
    <source>
        <dbReference type="PROSITE" id="PS50112"/>
    </source>
</evidence>
<dbReference type="InterPro" id="IPR036097">
    <property type="entry name" value="HisK_dim/P_sf"/>
</dbReference>
<organism evidence="12 13">
    <name type="scientific">Thiohalorhabdus denitrificans</name>
    <dbReference type="NCBI Taxonomy" id="381306"/>
    <lineage>
        <taxon>Bacteria</taxon>
        <taxon>Pseudomonadati</taxon>
        <taxon>Pseudomonadota</taxon>
        <taxon>Gammaproteobacteria</taxon>
        <taxon>Thiohalorhabdales</taxon>
        <taxon>Thiohalorhabdaceae</taxon>
        <taxon>Thiohalorhabdus</taxon>
    </lineage>
</organism>